<dbReference type="Pfam" id="PF12709">
    <property type="entry name" value="Fungal_TACC"/>
    <property type="match status" value="1"/>
</dbReference>
<dbReference type="Proteomes" id="UP001153618">
    <property type="component" value="Unassembled WGS sequence"/>
</dbReference>
<feature type="compositionally biased region" description="Basic and acidic residues" evidence="1">
    <location>
        <begin position="856"/>
        <end position="887"/>
    </location>
</feature>
<feature type="compositionally biased region" description="Basic and acidic residues" evidence="1">
    <location>
        <begin position="104"/>
        <end position="114"/>
    </location>
</feature>
<feature type="region of interest" description="Disordered" evidence="1">
    <location>
        <begin position="244"/>
        <end position="558"/>
    </location>
</feature>
<feature type="compositionally biased region" description="Polar residues" evidence="1">
    <location>
        <begin position="1"/>
        <end position="26"/>
    </location>
</feature>
<dbReference type="AlphaFoldDB" id="A0A9W4I4J9"/>
<feature type="compositionally biased region" description="Basic and acidic residues" evidence="1">
    <location>
        <begin position="1076"/>
        <end position="1091"/>
    </location>
</feature>
<protein>
    <submittedName>
        <fullName evidence="2">Uncharacterized protein</fullName>
    </submittedName>
</protein>
<feature type="compositionally biased region" description="Basic and acidic residues" evidence="1">
    <location>
        <begin position="73"/>
        <end position="88"/>
    </location>
</feature>
<accession>A0A9W4I4J9</accession>
<feature type="compositionally biased region" description="Polar residues" evidence="1">
    <location>
        <begin position="982"/>
        <end position="994"/>
    </location>
</feature>
<organism evidence="2 3">
    <name type="scientific">Penicillium olsonii</name>
    <dbReference type="NCBI Taxonomy" id="99116"/>
    <lineage>
        <taxon>Eukaryota</taxon>
        <taxon>Fungi</taxon>
        <taxon>Dikarya</taxon>
        <taxon>Ascomycota</taxon>
        <taxon>Pezizomycotina</taxon>
        <taxon>Eurotiomycetes</taxon>
        <taxon>Eurotiomycetidae</taxon>
        <taxon>Eurotiales</taxon>
        <taxon>Aspergillaceae</taxon>
        <taxon>Penicillium</taxon>
    </lineage>
</organism>
<keyword evidence="3" id="KW-1185">Reference proteome</keyword>
<comment type="caution">
    <text evidence="2">The sequence shown here is derived from an EMBL/GenBank/DDBJ whole genome shotgun (WGS) entry which is preliminary data.</text>
</comment>
<dbReference type="OrthoDB" id="5367584at2759"/>
<feature type="compositionally biased region" description="Polar residues" evidence="1">
    <location>
        <begin position="189"/>
        <end position="200"/>
    </location>
</feature>
<feature type="compositionally biased region" description="Polar residues" evidence="1">
    <location>
        <begin position="443"/>
        <end position="454"/>
    </location>
</feature>
<proteinExistence type="predicted"/>
<evidence type="ECO:0000313" key="2">
    <source>
        <dbReference type="EMBL" id="CAG8223006.1"/>
    </source>
</evidence>
<feature type="compositionally biased region" description="Polar residues" evidence="1">
    <location>
        <begin position="643"/>
        <end position="653"/>
    </location>
</feature>
<feature type="compositionally biased region" description="Polar residues" evidence="1">
    <location>
        <begin position="90"/>
        <end position="101"/>
    </location>
</feature>
<feature type="compositionally biased region" description="Polar residues" evidence="1">
    <location>
        <begin position="608"/>
        <end position="618"/>
    </location>
</feature>
<dbReference type="EMBL" id="CAJVOS010000060">
    <property type="protein sequence ID" value="CAG8223006.1"/>
    <property type="molecule type" value="Genomic_DNA"/>
</dbReference>
<gene>
    <name evidence="2" type="ORF">POLS_LOCUS8149</name>
</gene>
<name>A0A9W4I4J9_PENOL</name>
<feature type="region of interest" description="Disordered" evidence="1">
    <location>
        <begin position="641"/>
        <end position="770"/>
    </location>
</feature>
<evidence type="ECO:0000256" key="1">
    <source>
        <dbReference type="SAM" id="MobiDB-lite"/>
    </source>
</evidence>
<sequence length="1151" mass="127770">MSNPLSPLSTSYQNARAQSQMANSSPFLHKTLDQPSENAAPSSPLKREWTSHAMSSPNAYDEHENYPNEPDYENDHENHDYQNDHEINETESYQAGASSPFQYEGREDTVDYQKLRQMRQTSQSYPRLDPLEEENAASSPFRPNAAEDTVDFQGIREVDSMSPGLDRRLALEEPMSSPFRPNAGDETANFHNLQEGQSSPLARPELHALEEEIPQSSPFRPHAREETVDFQNLREVEPLSPGIEKRLALDEPASSPFRPDAREPTIGFQNLREVEPLSPGIEKRLALDEPASSPFRPDAREPTVGFQNMREVEHLSPGIENKLAMDEPASSPFRPHAREETVDFDQLPELQNQSPGFEAQQEPEPMSSPFRYRARVTHSESPAPSEAPEDLPMAQRNSSPAVALGSPSPPRDQQAEEPLEQQDMQPEPLEAPQYTSPAPAPSAFQTSRNSQNFGSPKLVENHSTPPRESRNSSPTPAPVAITAAEPSPKEHTLNLHKPRRISRISLGLSGQRPTAATPRKRSYDQTPQEQEESLQIRASHKKGMTSRPEPPTIHVDAGNSSVVQDHSFLSTGAAQERSAIGNSLMEDRHNEGMSTVMPEDGEKESHAHAQQSNETSMVDDSRDDTCLSTFSAVPDMTTFAKLRSQSPMKSMRSSVGGYRRSLDAAAPGTDRRAYRASTHLEATSPTGSPTPRPRGPRDMMNPMESGNLLDFSESMNFHPRQSMQSNRLSPRRSPMRPPRQSMRSPGKMSSLLDFDIPPAPTPRSIPTVTPRELESLKSGFMSEISSLRATLSGKDAEVASLKQAVIDSERRVGEALEDLRNEAALKEELEIEQAEWGRRGKEMETVLLSVQSQLTDGERERENLSHRAEEAEKSKEKLEQRIAELETRLSAARASASSASSANASRSASNSAEDTAREVQDAVEKVARELHTLYKGKHETKVAALKKSYESRWEKRLRESEKKLTAAREENEHLRYERDAAQSGSHASGHNSPSARENEEHEAERRAMEAHIQDLQRDMALLKQDTEQMRSDLELERVEKGELVAAVDEWLAMQQTQPAPQRERGGSTASSQGPVEEARLSRETTPDDFRRSIPRSGSGNIRPLATAEKRIPRFGAPAHSRGNSGGKSGIAMPTPNRGIMGSIERMGRGGA</sequence>
<dbReference type="InterPro" id="IPR024312">
    <property type="entry name" value="TACC_fungi"/>
</dbReference>
<reference evidence="2" key="1">
    <citation type="submission" date="2021-07" db="EMBL/GenBank/DDBJ databases">
        <authorList>
            <person name="Branca A.L. A."/>
        </authorList>
    </citation>
    <scope>NUCLEOTIDE SEQUENCE</scope>
</reference>
<feature type="region of interest" description="Disordered" evidence="1">
    <location>
        <begin position="851"/>
        <end position="1013"/>
    </location>
</feature>
<evidence type="ECO:0000313" key="3">
    <source>
        <dbReference type="Proteomes" id="UP001153618"/>
    </source>
</evidence>
<feature type="region of interest" description="Disordered" evidence="1">
    <location>
        <begin position="1"/>
        <end position="149"/>
    </location>
</feature>
<feature type="compositionally biased region" description="Basic and acidic residues" evidence="1">
    <location>
        <begin position="914"/>
        <end position="980"/>
    </location>
</feature>
<feature type="region of interest" description="Disordered" evidence="1">
    <location>
        <begin position="590"/>
        <end position="623"/>
    </location>
</feature>
<feature type="region of interest" description="Disordered" evidence="1">
    <location>
        <begin position="173"/>
        <end position="207"/>
    </location>
</feature>
<feature type="compositionally biased region" description="Basic and acidic residues" evidence="1">
    <location>
        <begin position="996"/>
        <end position="1013"/>
    </location>
</feature>
<feature type="region of interest" description="Disordered" evidence="1">
    <location>
        <begin position="1051"/>
        <end position="1151"/>
    </location>
</feature>
<feature type="compositionally biased region" description="Low complexity" evidence="1">
    <location>
        <begin position="890"/>
        <end position="912"/>
    </location>
</feature>
<feature type="compositionally biased region" description="Polar residues" evidence="1">
    <location>
        <begin position="713"/>
        <end position="728"/>
    </location>
</feature>